<dbReference type="RefSeq" id="WP_167942159.1">
    <property type="nucleotide sequence ID" value="NZ_JAATJA010000003.1"/>
</dbReference>
<dbReference type="PANTHER" id="PTHR30038">
    <property type="entry name" value="ALDEHYDE FERREDOXIN OXIDOREDUCTASE"/>
    <property type="match status" value="1"/>
</dbReference>
<keyword evidence="4" id="KW-0479">Metal-binding</keyword>
<keyword evidence="3" id="KW-0004">4Fe-4S</keyword>
<dbReference type="InterPro" id="IPR036021">
    <property type="entry name" value="Tungsten_al_ferr_oxy-like_C"/>
</dbReference>
<dbReference type="GO" id="GO:0033726">
    <property type="term" value="F:aldehyde ferredoxin oxidoreductase activity"/>
    <property type="evidence" value="ECO:0007669"/>
    <property type="project" value="UniProtKB-EC"/>
</dbReference>
<dbReference type="SUPFAM" id="SSF48310">
    <property type="entry name" value="Aldehyde ferredoxin oxidoreductase, C-terminal domains"/>
    <property type="match status" value="1"/>
</dbReference>
<feature type="domain" description="Aldehyde ferredoxin oxidoreductase N-terminal" evidence="9">
    <location>
        <begin position="1"/>
        <end position="206"/>
    </location>
</feature>
<keyword evidence="5 10" id="KW-0560">Oxidoreductase</keyword>
<dbReference type="GO" id="GO:0009055">
    <property type="term" value="F:electron transfer activity"/>
    <property type="evidence" value="ECO:0007669"/>
    <property type="project" value="InterPro"/>
</dbReference>
<sequence length="575" mass="61405">MKILRINTRERTFAFEEMGDYAGLGGRALTSRVIRTEVPADAHPLSKENKLVFAPGLLSGTMAANSGRISVGGKSPLTGTIKESNSGGMLSQKLAKLGLGAVILEDKPEQTAAFAAIRIHKDGVEFFDAPDRGGKDNYEYQTVLNDFFGGKCTVALIGTAGEQCLQTATIQFTDPYGNPARSAGRGGMGAVMGSKRVRCIAVDSTNADEIDYADKEAFKAANRRWTEILKTHPVTGQGLAGFGTAILVNIINEAGALPTQNFRRGQFEHAADVSGEKMSELIEKRGGKVHEGCHPGCVMHCSQRYVDEKGNYVTSGFEYETLWGFGPNSLIHDLDLIAAMDRLCDEKGIDTIEMGNTVAMAMEGGLIPWGDGPAAYELLKKVGTADPLGRIIGNGTGFTAAALGVDRVPVVKNQALPAYDPRAVKGVGVTYATNPMGGDHTAGYAVCQNILKVGGDVDALKSEGNVELSKNLQIATAAIDASGMCLFVAFAVLDTPDAMQVMCDLLNARFGGSITPDDVLALGVQTLKDEHSFNADAGFTKHDDQLPRWFREALPPHNVTWDYTEDDLQAAKTFN</sequence>
<comment type="similarity">
    <text evidence="2">Belongs to the AOR/FOR family.</text>
</comment>
<evidence type="ECO:0000259" key="9">
    <source>
        <dbReference type="SMART" id="SM00790"/>
    </source>
</evidence>
<dbReference type="InterPro" id="IPR036503">
    <property type="entry name" value="Ald_Fedxn_OxRdtase_N_sf"/>
</dbReference>
<evidence type="ECO:0000256" key="6">
    <source>
        <dbReference type="ARBA" id="ARBA00023004"/>
    </source>
</evidence>
<proteinExistence type="inferred from homology"/>
<reference evidence="10 11" key="1">
    <citation type="submission" date="2020-03" db="EMBL/GenBank/DDBJ databases">
        <title>Genomic Encyclopedia of Type Strains, Phase IV (KMG-IV): sequencing the most valuable type-strain genomes for metagenomic binning, comparative biology and taxonomic classification.</title>
        <authorList>
            <person name="Goeker M."/>
        </authorList>
    </citation>
    <scope>NUCLEOTIDE SEQUENCE [LARGE SCALE GENOMIC DNA]</scope>
    <source>
        <strain evidence="10 11">DSM 24233</strain>
    </source>
</reference>
<dbReference type="PANTHER" id="PTHR30038:SF0">
    <property type="entry name" value="TUNGSTEN-CONTAINING ALDEHYDE FERREDOXIN OXIDOREDUCTASE"/>
    <property type="match status" value="1"/>
</dbReference>
<keyword evidence="11" id="KW-1185">Reference proteome</keyword>
<comment type="cofactor">
    <cofactor evidence="8">
        <name>tungstopterin</name>
        <dbReference type="ChEBI" id="CHEBI:30402"/>
    </cofactor>
</comment>
<organism evidence="10 11">
    <name type="scientific">Desulfobaculum xiamenense</name>
    <dbReference type="NCBI Taxonomy" id="995050"/>
    <lineage>
        <taxon>Bacteria</taxon>
        <taxon>Pseudomonadati</taxon>
        <taxon>Thermodesulfobacteriota</taxon>
        <taxon>Desulfovibrionia</taxon>
        <taxon>Desulfovibrionales</taxon>
        <taxon>Desulfovibrionaceae</taxon>
        <taxon>Desulfobaculum</taxon>
    </lineage>
</organism>
<evidence type="ECO:0000256" key="5">
    <source>
        <dbReference type="ARBA" id="ARBA00023002"/>
    </source>
</evidence>
<dbReference type="Gene3D" id="1.10.599.10">
    <property type="entry name" value="Aldehyde Ferredoxin Oxidoreductase Protein, subunit A, domain 3"/>
    <property type="match status" value="1"/>
</dbReference>
<dbReference type="GO" id="GO:0051539">
    <property type="term" value="F:4 iron, 4 sulfur cluster binding"/>
    <property type="evidence" value="ECO:0007669"/>
    <property type="project" value="UniProtKB-KW"/>
</dbReference>
<evidence type="ECO:0000256" key="8">
    <source>
        <dbReference type="ARBA" id="ARBA00049934"/>
    </source>
</evidence>
<evidence type="ECO:0000256" key="7">
    <source>
        <dbReference type="ARBA" id="ARBA00023014"/>
    </source>
</evidence>
<dbReference type="EC" id="1.2.7.5" evidence="10"/>
<dbReference type="Pfam" id="PF01314">
    <property type="entry name" value="AFOR_C"/>
    <property type="match status" value="1"/>
</dbReference>
<keyword evidence="6" id="KW-0408">Iron</keyword>
<dbReference type="Gene3D" id="3.60.9.10">
    <property type="entry name" value="Aldehyde ferredoxin oxidoreductase, N-terminal domain"/>
    <property type="match status" value="1"/>
</dbReference>
<comment type="caution">
    <text evidence="10">The sequence shown here is derived from an EMBL/GenBank/DDBJ whole genome shotgun (WGS) entry which is preliminary data.</text>
</comment>
<dbReference type="AlphaFoldDB" id="A0A846QRE1"/>
<evidence type="ECO:0000313" key="11">
    <source>
        <dbReference type="Proteomes" id="UP000580856"/>
    </source>
</evidence>
<dbReference type="InterPro" id="IPR013985">
    <property type="entry name" value="Ald_Fedxn_OxRdtase_dom3"/>
</dbReference>
<evidence type="ECO:0000256" key="3">
    <source>
        <dbReference type="ARBA" id="ARBA00022485"/>
    </source>
</evidence>
<name>A0A846QRE1_9BACT</name>
<evidence type="ECO:0000256" key="4">
    <source>
        <dbReference type="ARBA" id="ARBA00022723"/>
    </source>
</evidence>
<evidence type="ECO:0000256" key="1">
    <source>
        <dbReference type="ARBA" id="ARBA00001966"/>
    </source>
</evidence>
<dbReference type="InterPro" id="IPR001203">
    <property type="entry name" value="OxRdtase_Ald_Fedxn_C"/>
</dbReference>
<dbReference type="InterPro" id="IPR051919">
    <property type="entry name" value="W-dependent_AOR"/>
</dbReference>
<evidence type="ECO:0000313" key="10">
    <source>
        <dbReference type="EMBL" id="NJB69072.1"/>
    </source>
</evidence>
<evidence type="ECO:0000256" key="2">
    <source>
        <dbReference type="ARBA" id="ARBA00011032"/>
    </source>
</evidence>
<dbReference type="SUPFAM" id="SSF56228">
    <property type="entry name" value="Aldehyde ferredoxin oxidoreductase, N-terminal domain"/>
    <property type="match status" value="1"/>
</dbReference>
<dbReference type="Proteomes" id="UP000580856">
    <property type="component" value="Unassembled WGS sequence"/>
</dbReference>
<dbReference type="SMART" id="SM00790">
    <property type="entry name" value="AFOR_N"/>
    <property type="match status" value="1"/>
</dbReference>
<dbReference type="EMBL" id="JAATJA010000003">
    <property type="protein sequence ID" value="NJB69072.1"/>
    <property type="molecule type" value="Genomic_DNA"/>
</dbReference>
<gene>
    <name evidence="10" type="ORF">GGQ74_002766</name>
</gene>
<dbReference type="InterPro" id="IPR013983">
    <property type="entry name" value="Ald_Fedxn_OxRdtase_N"/>
</dbReference>
<protein>
    <submittedName>
        <fullName evidence="10">Aldehyde:ferredoxin oxidoreductase</fullName>
        <ecNumber evidence="10">1.2.7.5</ecNumber>
    </submittedName>
</protein>
<keyword evidence="7" id="KW-0411">Iron-sulfur</keyword>
<dbReference type="Gene3D" id="1.10.569.10">
    <property type="entry name" value="Aldehyde Ferredoxin Oxidoreductase Protein, subunit A, domain 2"/>
    <property type="match status" value="1"/>
</dbReference>
<accession>A0A846QRE1</accession>
<dbReference type="Pfam" id="PF02730">
    <property type="entry name" value="AFOR_N"/>
    <property type="match status" value="1"/>
</dbReference>
<dbReference type="InterPro" id="IPR013984">
    <property type="entry name" value="Ald_Fedxn_OxRdtase_dom2"/>
</dbReference>
<dbReference type="GO" id="GO:0046872">
    <property type="term" value="F:metal ion binding"/>
    <property type="evidence" value="ECO:0007669"/>
    <property type="project" value="UniProtKB-KW"/>
</dbReference>
<comment type="cofactor">
    <cofactor evidence="1">
        <name>[4Fe-4S] cluster</name>
        <dbReference type="ChEBI" id="CHEBI:49883"/>
    </cofactor>
</comment>